<evidence type="ECO:0000256" key="3">
    <source>
        <dbReference type="ARBA" id="ARBA00022845"/>
    </source>
</evidence>
<dbReference type="OrthoDB" id="9801235at2"/>
<keyword evidence="5" id="KW-0969">Cilium</keyword>
<proteinExistence type="inferred from homology"/>
<keyword evidence="5" id="KW-0282">Flagellum</keyword>
<dbReference type="PANTHER" id="PTHR39190:SF1">
    <property type="entry name" value="FLAGELLAR ASSEMBLY FACTOR FLIW"/>
    <property type="match status" value="1"/>
</dbReference>
<evidence type="ECO:0000256" key="4">
    <source>
        <dbReference type="HAMAP-Rule" id="MF_01185"/>
    </source>
</evidence>
<comment type="function">
    <text evidence="4">Acts as an anti-CsrA protein, binds CsrA and prevents it from repressing translation of its target genes, one of which is flagellin. Binds to flagellin and participates in the assembly of the flagellum.</text>
</comment>
<evidence type="ECO:0000256" key="2">
    <source>
        <dbReference type="ARBA" id="ARBA00022795"/>
    </source>
</evidence>
<evidence type="ECO:0000313" key="5">
    <source>
        <dbReference type="EMBL" id="MBB5179331.1"/>
    </source>
</evidence>
<organism evidence="5 6">
    <name type="scientific">Planococcus koreensis</name>
    <dbReference type="NCBI Taxonomy" id="112331"/>
    <lineage>
        <taxon>Bacteria</taxon>
        <taxon>Bacillati</taxon>
        <taxon>Bacillota</taxon>
        <taxon>Bacilli</taxon>
        <taxon>Bacillales</taxon>
        <taxon>Caryophanaceae</taxon>
        <taxon>Planococcus</taxon>
    </lineage>
</organism>
<gene>
    <name evidence="4" type="primary">fliW</name>
    <name evidence="5" type="ORF">HNQ44_000755</name>
</gene>
<reference evidence="5 6" key="1">
    <citation type="submission" date="2020-08" db="EMBL/GenBank/DDBJ databases">
        <title>Genomic Encyclopedia of Type Strains, Phase IV (KMG-IV): sequencing the most valuable type-strain genomes for metagenomic binning, comparative biology and taxonomic classification.</title>
        <authorList>
            <person name="Goeker M."/>
        </authorList>
    </citation>
    <scope>NUCLEOTIDE SEQUENCE [LARGE SCALE GENOMIC DNA]</scope>
    <source>
        <strain evidence="5 6">DSM 15895</strain>
    </source>
</reference>
<evidence type="ECO:0000256" key="1">
    <source>
        <dbReference type="ARBA" id="ARBA00022490"/>
    </source>
</evidence>
<dbReference type="AlphaFoldDB" id="A0A7W8CPR4"/>
<dbReference type="Gene3D" id="2.30.290.10">
    <property type="entry name" value="BH3618-like"/>
    <property type="match status" value="1"/>
</dbReference>
<keyword evidence="4" id="KW-0143">Chaperone</keyword>
<keyword evidence="6" id="KW-1185">Reference proteome</keyword>
<dbReference type="InterPro" id="IPR003775">
    <property type="entry name" value="Flagellar_assembly_factor_FliW"/>
</dbReference>
<keyword evidence="5" id="KW-0966">Cell projection</keyword>
<keyword evidence="3 4" id="KW-0810">Translation regulation</keyword>
<comment type="similarity">
    <text evidence="4">Belongs to the FliW family.</text>
</comment>
<keyword evidence="2 4" id="KW-1005">Bacterial flagellum biogenesis</keyword>
<dbReference type="InterPro" id="IPR024046">
    <property type="entry name" value="Flagellar_assmbl_FliW_dom_sf"/>
</dbReference>
<dbReference type="RefSeq" id="WP_135505049.1">
    <property type="nucleotide sequence ID" value="NZ_JACHHE010000002.1"/>
</dbReference>
<protein>
    <recommendedName>
        <fullName evidence="4">Flagellar assembly factor FliW</fullName>
    </recommendedName>
</protein>
<comment type="caution">
    <text evidence="5">The sequence shown here is derived from an EMBL/GenBank/DDBJ whole genome shotgun (WGS) entry which is preliminary data.</text>
</comment>
<dbReference type="PANTHER" id="PTHR39190">
    <property type="entry name" value="FLAGELLAR ASSEMBLY FACTOR FLIW"/>
    <property type="match status" value="1"/>
</dbReference>
<dbReference type="EMBL" id="JACHHE010000002">
    <property type="protein sequence ID" value="MBB5179331.1"/>
    <property type="molecule type" value="Genomic_DNA"/>
</dbReference>
<dbReference type="SUPFAM" id="SSF141457">
    <property type="entry name" value="BH3618-like"/>
    <property type="match status" value="1"/>
</dbReference>
<accession>A0A7W8CPR4</accession>
<dbReference type="GO" id="GO:0044780">
    <property type="term" value="P:bacterial-type flagellum assembly"/>
    <property type="evidence" value="ECO:0007669"/>
    <property type="project" value="UniProtKB-UniRule"/>
</dbReference>
<dbReference type="NCBIfam" id="NF009793">
    <property type="entry name" value="PRK13285.1-1"/>
    <property type="match status" value="1"/>
</dbReference>
<comment type="subcellular location">
    <subcellularLocation>
        <location evidence="4">Cytoplasm</location>
    </subcellularLocation>
</comment>
<name>A0A7W8CPR4_9BACL</name>
<sequence length="151" mass="16579">MKIHTTQFGEIDVADESVMTFEKGIPGFEEFKEYALIPADASESSPFFFLQSTASAELSFFLVDPFTFFADYDVKLEESMAARLGLEDPSEAIVLTTITTGGDMKDATTNLKAPIIINNTKRLGMQIVLDNKNCGIKQPLFHSGAAGKRQV</sequence>
<evidence type="ECO:0000313" key="6">
    <source>
        <dbReference type="Proteomes" id="UP000525923"/>
    </source>
</evidence>
<dbReference type="GO" id="GO:0006417">
    <property type="term" value="P:regulation of translation"/>
    <property type="evidence" value="ECO:0007669"/>
    <property type="project" value="UniProtKB-KW"/>
</dbReference>
<dbReference type="GO" id="GO:0005737">
    <property type="term" value="C:cytoplasm"/>
    <property type="evidence" value="ECO:0007669"/>
    <property type="project" value="UniProtKB-SubCell"/>
</dbReference>
<comment type="subunit">
    <text evidence="4">Interacts with translational regulator CsrA and flagellin(s).</text>
</comment>
<dbReference type="Proteomes" id="UP000525923">
    <property type="component" value="Unassembled WGS sequence"/>
</dbReference>
<dbReference type="Pfam" id="PF02623">
    <property type="entry name" value="FliW"/>
    <property type="match status" value="1"/>
</dbReference>
<dbReference type="HAMAP" id="MF_01185">
    <property type="entry name" value="FliW"/>
    <property type="match status" value="1"/>
</dbReference>
<keyword evidence="1 4" id="KW-0963">Cytoplasm</keyword>